<dbReference type="Proteomes" id="UP000243459">
    <property type="component" value="Chromosome 10"/>
</dbReference>
<dbReference type="Gramene" id="ONK55848">
    <property type="protein sequence ID" value="ONK55848"/>
    <property type="gene ID" value="A4U43_C10F1590"/>
</dbReference>
<evidence type="ECO:0000313" key="4">
    <source>
        <dbReference type="Proteomes" id="UP000243459"/>
    </source>
</evidence>
<keyword evidence="4" id="KW-1185">Reference proteome</keyword>
<dbReference type="InterPro" id="IPR036514">
    <property type="entry name" value="SGNH_hydro_sf"/>
</dbReference>
<proteinExistence type="inferred from homology"/>
<dbReference type="OrthoDB" id="1600564at2759"/>
<dbReference type="SUPFAM" id="SSF52266">
    <property type="entry name" value="SGNH hydrolase"/>
    <property type="match status" value="1"/>
</dbReference>
<dbReference type="InterPro" id="IPR001087">
    <property type="entry name" value="GDSL"/>
</dbReference>
<dbReference type="InterPro" id="IPR008265">
    <property type="entry name" value="Lipase_GDSL_AS"/>
</dbReference>
<dbReference type="PROSITE" id="PS01098">
    <property type="entry name" value="LIPASE_GDSL_SER"/>
    <property type="match status" value="1"/>
</dbReference>
<sequence length="356" mass="38861">MHFSPMRASLVSVLGCVCFVSVCAGGNGTSSKYPALFAFGDSILDTGNNNLLPTIAKCNFPPYGKDLIGHEPTGRFSNGKVPSDFVASKLGIKELLPAFLNPNLSNEDILTGVSFASGSSGYDRLTSELLSVISIQHQLELFKDYKQKLEAVTEPERAEMIIRESLYFVCSGSNDYANNYFGGTLRSAEYDIPSYTSFLVDSASSFIQDLYSLGARKILVAGLPPLGCVPNLRTRAGGEQRDCVSLYNQVSEDYNLKLSTISQILQKKLAGSNIVYADIYHPLLDLIQYPSKYGFEESKNGCCGTGEFELGPLCNRKTVLCPDDSKLVFWDSFHPTEKAYGVLVDGILQEALGKFS</sequence>
<dbReference type="PANTHER" id="PTHR45642">
    <property type="entry name" value="GDSL ESTERASE/LIPASE EXL3"/>
    <property type="match status" value="1"/>
</dbReference>
<evidence type="ECO:0000256" key="2">
    <source>
        <dbReference type="SAM" id="SignalP"/>
    </source>
</evidence>
<name>A0A5P1E046_ASPOF</name>
<comment type="similarity">
    <text evidence="1">Belongs to the 'GDSL' lipolytic enzyme family.</text>
</comment>
<dbReference type="GO" id="GO:0006629">
    <property type="term" value="P:lipid metabolic process"/>
    <property type="evidence" value="ECO:0007669"/>
    <property type="project" value="InterPro"/>
</dbReference>
<dbReference type="GO" id="GO:0016298">
    <property type="term" value="F:lipase activity"/>
    <property type="evidence" value="ECO:0007669"/>
    <property type="project" value="InterPro"/>
</dbReference>
<dbReference type="InterPro" id="IPR050592">
    <property type="entry name" value="GDSL_lipolytic_enzyme"/>
</dbReference>
<evidence type="ECO:0000313" key="3">
    <source>
        <dbReference type="EMBL" id="ONK55848.1"/>
    </source>
</evidence>
<dbReference type="PANTHER" id="PTHR45642:SF95">
    <property type="entry name" value="GDSL-LIKE LIPASE_ACYLHYDROLASE FAMILY PROTEIN, EXPRESSED"/>
    <property type="match status" value="1"/>
</dbReference>
<dbReference type="AlphaFoldDB" id="A0A5P1E046"/>
<evidence type="ECO:0000256" key="1">
    <source>
        <dbReference type="ARBA" id="ARBA00008668"/>
    </source>
</evidence>
<accession>A0A5P1E046</accession>
<feature type="signal peptide" evidence="2">
    <location>
        <begin position="1"/>
        <end position="24"/>
    </location>
</feature>
<organism evidence="3 4">
    <name type="scientific">Asparagus officinalis</name>
    <name type="common">Garden asparagus</name>
    <dbReference type="NCBI Taxonomy" id="4686"/>
    <lineage>
        <taxon>Eukaryota</taxon>
        <taxon>Viridiplantae</taxon>
        <taxon>Streptophyta</taxon>
        <taxon>Embryophyta</taxon>
        <taxon>Tracheophyta</taxon>
        <taxon>Spermatophyta</taxon>
        <taxon>Magnoliopsida</taxon>
        <taxon>Liliopsida</taxon>
        <taxon>Asparagales</taxon>
        <taxon>Asparagaceae</taxon>
        <taxon>Asparagoideae</taxon>
        <taxon>Asparagus</taxon>
    </lineage>
</organism>
<gene>
    <name evidence="3" type="ORF">A4U43_C10F1590</name>
</gene>
<dbReference type="CDD" id="cd01837">
    <property type="entry name" value="SGNH_plant_lipase_like"/>
    <property type="match status" value="1"/>
</dbReference>
<dbReference type="EMBL" id="CM007390">
    <property type="protein sequence ID" value="ONK55848.1"/>
    <property type="molecule type" value="Genomic_DNA"/>
</dbReference>
<keyword evidence="2" id="KW-0732">Signal</keyword>
<dbReference type="Pfam" id="PF00657">
    <property type="entry name" value="Lipase_GDSL"/>
    <property type="match status" value="1"/>
</dbReference>
<dbReference type="InterPro" id="IPR035669">
    <property type="entry name" value="SGNH_plant_lipase-like"/>
</dbReference>
<dbReference type="Gene3D" id="3.40.50.1110">
    <property type="entry name" value="SGNH hydrolase"/>
    <property type="match status" value="1"/>
</dbReference>
<feature type="chain" id="PRO_5024306733" evidence="2">
    <location>
        <begin position="25"/>
        <end position="356"/>
    </location>
</feature>
<dbReference type="OMA" id="RSCEDQA"/>
<protein>
    <submittedName>
        <fullName evidence="3">Uncharacterized protein</fullName>
    </submittedName>
</protein>
<dbReference type="FunFam" id="3.40.50.1110:FF:000003">
    <property type="entry name" value="GDSL esterase/lipase APG"/>
    <property type="match status" value="1"/>
</dbReference>
<reference evidence="4" key="1">
    <citation type="journal article" date="2017" name="Nat. Commun.">
        <title>The asparagus genome sheds light on the origin and evolution of a young Y chromosome.</title>
        <authorList>
            <person name="Harkess A."/>
            <person name="Zhou J."/>
            <person name="Xu C."/>
            <person name="Bowers J.E."/>
            <person name="Van der Hulst R."/>
            <person name="Ayyampalayam S."/>
            <person name="Mercati F."/>
            <person name="Riccardi P."/>
            <person name="McKain M.R."/>
            <person name="Kakrana A."/>
            <person name="Tang H."/>
            <person name="Ray J."/>
            <person name="Groenendijk J."/>
            <person name="Arikit S."/>
            <person name="Mathioni S.M."/>
            <person name="Nakano M."/>
            <person name="Shan H."/>
            <person name="Telgmann-Rauber A."/>
            <person name="Kanno A."/>
            <person name="Yue Z."/>
            <person name="Chen H."/>
            <person name="Li W."/>
            <person name="Chen Y."/>
            <person name="Xu X."/>
            <person name="Zhang Y."/>
            <person name="Luo S."/>
            <person name="Chen H."/>
            <person name="Gao J."/>
            <person name="Mao Z."/>
            <person name="Pires J.C."/>
            <person name="Luo M."/>
            <person name="Kudrna D."/>
            <person name="Wing R.A."/>
            <person name="Meyers B.C."/>
            <person name="Yi K."/>
            <person name="Kong H."/>
            <person name="Lavrijsen P."/>
            <person name="Sunseri F."/>
            <person name="Falavigna A."/>
            <person name="Ye Y."/>
            <person name="Leebens-Mack J.H."/>
            <person name="Chen G."/>
        </authorList>
    </citation>
    <scope>NUCLEOTIDE SEQUENCE [LARGE SCALE GENOMIC DNA]</scope>
    <source>
        <strain evidence="4">cv. DH0086</strain>
    </source>
</reference>